<dbReference type="EMBL" id="CM002874">
    <property type="protein sequence ID" value="KFK30928.1"/>
    <property type="molecule type" value="Genomic_DNA"/>
</dbReference>
<dbReference type="OrthoDB" id="10360298at2759"/>
<accession>A0A087GM26</accession>
<evidence type="ECO:0000313" key="2">
    <source>
        <dbReference type="EMBL" id="KFK30928.1"/>
    </source>
</evidence>
<dbReference type="AlphaFoldDB" id="A0A087GM26"/>
<dbReference type="Proteomes" id="UP000029120">
    <property type="component" value="Chromosome 6"/>
</dbReference>
<keyword evidence="3" id="KW-1185">Reference proteome</keyword>
<feature type="compositionally biased region" description="Low complexity" evidence="1">
    <location>
        <begin position="25"/>
        <end position="34"/>
    </location>
</feature>
<gene>
    <name evidence="2" type="ordered locus">AALP_Aa6g044200</name>
</gene>
<feature type="compositionally biased region" description="Acidic residues" evidence="1">
    <location>
        <begin position="9"/>
        <end position="24"/>
    </location>
</feature>
<organism evidence="2 3">
    <name type="scientific">Arabis alpina</name>
    <name type="common">Alpine rock-cress</name>
    <dbReference type="NCBI Taxonomy" id="50452"/>
    <lineage>
        <taxon>Eukaryota</taxon>
        <taxon>Viridiplantae</taxon>
        <taxon>Streptophyta</taxon>
        <taxon>Embryophyta</taxon>
        <taxon>Tracheophyta</taxon>
        <taxon>Spermatophyta</taxon>
        <taxon>Magnoliopsida</taxon>
        <taxon>eudicotyledons</taxon>
        <taxon>Gunneridae</taxon>
        <taxon>Pentapetalae</taxon>
        <taxon>rosids</taxon>
        <taxon>malvids</taxon>
        <taxon>Brassicales</taxon>
        <taxon>Brassicaceae</taxon>
        <taxon>Arabideae</taxon>
        <taxon>Arabis</taxon>
    </lineage>
</organism>
<proteinExistence type="predicted"/>
<evidence type="ECO:0000313" key="3">
    <source>
        <dbReference type="Proteomes" id="UP000029120"/>
    </source>
</evidence>
<sequence length="320" mass="36630">MAEFPPPDDPIEEEEQTETTEETETTTTGETETTTTEEEVQMEEDDQEELITTFPNPAPGQAPMFPIRPMMYNYQQDQAFPNPAPGQAPLFPIRPMMDNHQQDQAFPNPVPGQDPMMYNHQQDQAFPNPVPGQAPMMYNHQQDLVVPDAVPGQAPMIRPVTTNHNQDQAVPNVVPGQAPIMNSQNQPMANQIPDIDPPRMLPPNYTYNPRPVFVITQYFLNPQYHLDITQFRHIQYPYMRPEDNHQNLMMPLFMSDHMFTRTSPSGELRTYVVLREPWITQQGFIMSLNDAVVVLLLPEEPLQPQTQQPTQSHDQGQDQS</sequence>
<feature type="compositionally biased region" description="Acidic residues" evidence="1">
    <location>
        <begin position="35"/>
        <end position="48"/>
    </location>
</feature>
<dbReference type="Gramene" id="KFK30928">
    <property type="protein sequence ID" value="KFK30928"/>
    <property type="gene ID" value="AALP_AA6G044200"/>
</dbReference>
<protein>
    <submittedName>
        <fullName evidence="2">Uncharacterized protein</fullName>
    </submittedName>
</protein>
<evidence type="ECO:0000256" key="1">
    <source>
        <dbReference type="SAM" id="MobiDB-lite"/>
    </source>
</evidence>
<name>A0A087GM26_ARAAL</name>
<feature type="region of interest" description="Disordered" evidence="1">
    <location>
        <begin position="1"/>
        <end position="48"/>
    </location>
</feature>
<reference evidence="3" key="1">
    <citation type="journal article" date="2015" name="Nat. Plants">
        <title>Genome expansion of Arabis alpina linked with retrotransposition and reduced symmetric DNA methylation.</title>
        <authorList>
            <person name="Willing E.M."/>
            <person name="Rawat V."/>
            <person name="Mandakova T."/>
            <person name="Maumus F."/>
            <person name="James G.V."/>
            <person name="Nordstroem K.J."/>
            <person name="Becker C."/>
            <person name="Warthmann N."/>
            <person name="Chica C."/>
            <person name="Szarzynska B."/>
            <person name="Zytnicki M."/>
            <person name="Albani M.C."/>
            <person name="Kiefer C."/>
            <person name="Bergonzi S."/>
            <person name="Castaings L."/>
            <person name="Mateos J.L."/>
            <person name="Berns M.C."/>
            <person name="Bujdoso N."/>
            <person name="Piofczyk T."/>
            <person name="de Lorenzo L."/>
            <person name="Barrero-Sicilia C."/>
            <person name="Mateos I."/>
            <person name="Piednoel M."/>
            <person name="Hagmann J."/>
            <person name="Chen-Min-Tao R."/>
            <person name="Iglesias-Fernandez R."/>
            <person name="Schuster S.C."/>
            <person name="Alonso-Blanco C."/>
            <person name="Roudier F."/>
            <person name="Carbonero P."/>
            <person name="Paz-Ares J."/>
            <person name="Davis S.J."/>
            <person name="Pecinka A."/>
            <person name="Quesneville H."/>
            <person name="Colot V."/>
            <person name="Lysak M.A."/>
            <person name="Weigel D."/>
            <person name="Coupland G."/>
            <person name="Schneeberger K."/>
        </authorList>
    </citation>
    <scope>NUCLEOTIDE SEQUENCE [LARGE SCALE GENOMIC DNA]</scope>
    <source>
        <strain evidence="3">cv. Pajares</strain>
    </source>
</reference>